<accession>A0A392Q455</accession>
<dbReference type="GO" id="GO:0007165">
    <property type="term" value="P:signal transduction"/>
    <property type="evidence" value="ECO:0007669"/>
    <property type="project" value="InterPro"/>
</dbReference>
<reference evidence="2 3" key="1">
    <citation type="journal article" date="2018" name="Front. Plant Sci.">
        <title>Red Clover (Trifolium pratense) and Zigzag Clover (T. medium) - A Picture of Genomic Similarities and Differences.</title>
        <authorList>
            <person name="Dluhosova J."/>
            <person name="Istvanek J."/>
            <person name="Nedelnik J."/>
            <person name="Repkova J."/>
        </authorList>
    </citation>
    <scope>NUCLEOTIDE SEQUENCE [LARGE SCALE GENOMIC DNA]</scope>
    <source>
        <strain evidence="3">cv. 10/8</strain>
        <tissue evidence="2">Leaf</tissue>
    </source>
</reference>
<dbReference type="AlphaFoldDB" id="A0A392Q455"/>
<dbReference type="InterPro" id="IPR000157">
    <property type="entry name" value="TIR_dom"/>
</dbReference>
<evidence type="ECO:0000313" key="2">
    <source>
        <dbReference type="EMBL" id="MCI19111.1"/>
    </source>
</evidence>
<evidence type="ECO:0000259" key="1">
    <source>
        <dbReference type="Pfam" id="PF01582"/>
    </source>
</evidence>
<dbReference type="Proteomes" id="UP000265520">
    <property type="component" value="Unassembled WGS sequence"/>
</dbReference>
<protein>
    <submittedName>
        <fullName evidence="2">TMV resistance protein N</fullName>
    </submittedName>
</protein>
<dbReference type="Pfam" id="PF01582">
    <property type="entry name" value="TIR"/>
    <property type="match status" value="1"/>
</dbReference>
<dbReference type="InterPro" id="IPR035897">
    <property type="entry name" value="Toll_tir_struct_dom_sf"/>
</dbReference>
<name>A0A392Q455_9FABA</name>
<proteinExistence type="predicted"/>
<dbReference type="SUPFAM" id="SSF52200">
    <property type="entry name" value="Toll/Interleukin receptor TIR domain"/>
    <property type="match status" value="1"/>
</dbReference>
<comment type="caution">
    <text evidence="2">The sequence shown here is derived from an EMBL/GenBank/DDBJ whole genome shotgun (WGS) entry which is preliminary data.</text>
</comment>
<dbReference type="Gene3D" id="3.40.50.10140">
    <property type="entry name" value="Toll/interleukin-1 receptor homology (TIR) domain"/>
    <property type="match status" value="1"/>
</dbReference>
<evidence type="ECO:0000313" key="3">
    <source>
        <dbReference type="Proteomes" id="UP000265520"/>
    </source>
</evidence>
<organism evidence="2 3">
    <name type="scientific">Trifolium medium</name>
    <dbReference type="NCBI Taxonomy" id="97028"/>
    <lineage>
        <taxon>Eukaryota</taxon>
        <taxon>Viridiplantae</taxon>
        <taxon>Streptophyta</taxon>
        <taxon>Embryophyta</taxon>
        <taxon>Tracheophyta</taxon>
        <taxon>Spermatophyta</taxon>
        <taxon>Magnoliopsida</taxon>
        <taxon>eudicotyledons</taxon>
        <taxon>Gunneridae</taxon>
        <taxon>Pentapetalae</taxon>
        <taxon>rosids</taxon>
        <taxon>fabids</taxon>
        <taxon>Fabales</taxon>
        <taxon>Fabaceae</taxon>
        <taxon>Papilionoideae</taxon>
        <taxon>50 kb inversion clade</taxon>
        <taxon>NPAAA clade</taxon>
        <taxon>Hologalegina</taxon>
        <taxon>IRL clade</taxon>
        <taxon>Trifolieae</taxon>
        <taxon>Trifolium</taxon>
    </lineage>
</organism>
<feature type="domain" description="TIR" evidence="1">
    <location>
        <begin position="5"/>
        <end position="63"/>
    </location>
</feature>
<sequence length="86" mass="9581">MEIGRTRGLVVVPVFYEVDPSEVRHQEGQFGKAFEDLISTISVDESTKSTWRRELFNIGGTAGFVLIGSREVGNPGFEPNTYRTNS</sequence>
<keyword evidence="3" id="KW-1185">Reference proteome</keyword>
<dbReference type="EMBL" id="LXQA010113276">
    <property type="protein sequence ID" value="MCI19111.1"/>
    <property type="molecule type" value="Genomic_DNA"/>
</dbReference>